<dbReference type="PANTHER" id="PTHR10724:SF7">
    <property type="entry name" value="SMALL RIBOSOMAL SUBUNIT PROTEIN BS1C"/>
    <property type="match status" value="1"/>
</dbReference>
<dbReference type="PANTHER" id="PTHR10724">
    <property type="entry name" value="30S RIBOSOMAL PROTEIN S1"/>
    <property type="match status" value="1"/>
</dbReference>
<evidence type="ECO:0000313" key="6">
    <source>
        <dbReference type="EMBL" id="HGV54476.1"/>
    </source>
</evidence>
<dbReference type="InterPro" id="IPR050437">
    <property type="entry name" value="Ribos_protein_bS1-like"/>
</dbReference>
<comment type="caution">
    <text evidence="6">The sequence shown here is derived from an EMBL/GenBank/DDBJ whole genome shotgun (WGS) entry which is preliminary data.</text>
</comment>
<dbReference type="EMBL" id="DSZU01000003">
    <property type="protein sequence ID" value="HGV54476.1"/>
    <property type="molecule type" value="Genomic_DNA"/>
</dbReference>
<feature type="domain" description="S1 motif" evidence="5">
    <location>
        <begin position="272"/>
        <end position="341"/>
    </location>
</feature>
<protein>
    <submittedName>
        <fullName evidence="6">S1 RNA-binding domain-containing protein</fullName>
    </submittedName>
</protein>
<name>A0A832GLZ6_9BACT</name>
<dbReference type="GO" id="GO:0006412">
    <property type="term" value="P:translation"/>
    <property type="evidence" value="ECO:0007669"/>
    <property type="project" value="TreeGrafter"/>
</dbReference>
<dbReference type="GO" id="GO:0003735">
    <property type="term" value="F:structural constituent of ribosome"/>
    <property type="evidence" value="ECO:0007669"/>
    <property type="project" value="TreeGrafter"/>
</dbReference>
<feature type="domain" description="S1 motif" evidence="5">
    <location>
        <begin position="444"/>
        <end position="511"/>
    </location>
</feature>
<dbReference type="SUPFAM" id="SSF50249">
    <property type="entry name" value="Nucleic acid-binding proteins"/>
    <property type="match status" value="5"/>
</dbReference>
<dbReference type="InterPro" id="IPR012340">
    <property type="entry name" value="NA-bd_OB-fold"/>
</dbReference>
<dbReference type="PRINTS" id="PR00681">
    <property type="entry name" value="RIBOSOMALS1"/>
</dbReference>
<dbReference type="InterPro" id="IPR003029">
    <property type="entry name" value="S1_domain"/>
</dbReference>
<evidence type="ECO:0000256" key="3">
    <source>
        <dbReference type="ARBA" id="ARBA00023274"/>
    </source>
</evidence>
<dbReference type="InterPro" id="IPR035104">
    <property type="entry name" value="Ribosomal_protein_S1-like"/>
</dbReference>
<dbReference type="AlphaFoldDB" id="A0A832GLZ6"/>
<evidence type="ECO:0000259" key="5">
    <source>
        <dbReference type="PROSITE" id="PS50126"/>
    </source>
</evidence>
<dbReference type="CDD" id="cd00164">
    <property type="entry name" value="S1_like"/>
    <property type="match status" value="2"/>
</dbReference>
<dbReference type="SMART" id="SM00316">
    <property type="entry name" value="S1"/>
    <property type="match status" value="6"/>
</dbReference>
<proteinExistence type="inferred from homology"/>
<feature type="domain" description="S1 motif" evidence="5">
    <location>
        <begin position="358"/>
        <end position="427"/>
    </location>
</feature>
<dbReference type="GO" id="GO:0022627">
    <property type="term" value="C:cytosolic small ribosomal subunit"/>
    <property type="evidence" value="ECO:0007669"/>
    <property type="project" value="TreeGrafter"/>
</dbReference>
<organism evidence="6">
    <name type="scientific">Caldimicrobium thiodismutans</name>
    <dbReference type="NCBI Taxonomy" id="1653476"/>
    <lineage>
        <taxon>Bacteria</taxon>
        <taxon>Pseudomonadati</taxon>
        <taxon>Thermodesulfobacteriota</taxon>
        <taxon>Thermodesulfobacteria</taxon>
        <taxon>Thermodesulfobacteriales</taxon>
        <taxon>Thermodesulfobacteriaceae</taxon>
        <taxon>Caldimicrobium</taxon>
    </lineage>
</organism>
<accession>A0A832GLZ6</accession>
<reference evidence="6" key="1">
    <citation type="journal article" date="2020" name="mSystems">
        <title>Genome- and Community-Level Interaction Insights into Carbon Utilization and Element Cycling Functions of Hydrothermarchaeota in Hydrothermal Sediment.</title>
        <authorList>
            <person name="Zhou Z."/>
            <person name="Liu Y."/>
            <person name="Xu W."/>
            <person name="Pan J."/>
            <person name="Luo Z.H."/>
            <person name="Li M."/>
        </authorList>
    </citation>
    <scope>NUCLEOTIDE SEQUENCE [LARGE SCALE GENOMIC DNA]</scope>
    <source>
        <strain evidence="6">SpSt-605</strain>
    </source>
</reference>
<gene>
    <name evidence="6" type="ORF">ENT73_00115</name>
</gene>
<keyword evidence="2" id="KW-0689">Ribosomal protein</keyword>
<dbReference type="Gene3D" id="2.40.50.140">
    <property type="entry name" value="Nucleic acid-binding proteins"/>
    <property type="match status" value="5"/>
</dbReference>
<dbReference type="GO" id="GO:0003729">
    <property type="term" value="F:mRNA binding"/>
    <property type="evidence" value="ECO:0007669"/>
    <property type="project" value="TreeGrafter"/>
</dbReference>
<evidence type="ECO:0000256" key="4">
    <source>
        <dbReference type="ARBA" id="ARBA00025604"/>
    </source>
</evidence>
<dbReference type="Pfam" id="PF00575">
    <property type="entry name" value="S1"/>
    <property type="match status" value="4"/>
</dbReference>
<keyword evidence="3" id="KW-0687">Ribonucleoprotein</keyword>
<evidence type="ECO:0000256" key="2">
    <source>
        <dbReference type="ARBA" id="ARBA00022980"/>
    </source>
</evidence>
<evidence type="ECO:0000256" key="1">
    <source>
        <dbReference type="ARBA" id="ARBA00006767"/>
    </source>
</evidence>
<feature type="domain" description="S1 motif" evidence="5">
    <location>
        <begin position="20"/>
        <end position="86"/>
    </location>
</feature>
<dbReference type="PROSITE" id="PS50126">
    <property type="entry name" value="S1"/>
    <property type="match status" value="5"/>
</dbReference>
<comment type="function">
    <text evidence="4">Binds mRNA; thus facilitating recognition of the initiation point. It is needed to translate mRNA with a short Shine-Dalgarno (SD) purine-rich sequence.</text>
</comment>
<feature type="domain" description="S1 motif" evidence="5">
    <location>
        <begin position="186"/>
        <end position="255"/>
    </location>
</feature>
<comment type="similarity">
    <text evidence="1">Belongs to the bacterial ribosomal protein bS1 family.</text>
</comment>
<sequence length="544" mass="62224">MENFAEILENYFQERTYEVGDQVEGPIVKIGRNYALVDIGTKKEAALPLEELKDLEGNLIFNLGDRVRAIVVKRISQEDQFLLSTRKILEEEALKRLKEAFEKGDPIEVKLSKPVKGGYEVIYEGLIKGFLPQSQLLRSQSSEGSERIKVLLLKLNERSFVASQRAYQQRERELKLKELERKIQEGEILEGKVKGAVKGGFLLDFDGLITGFLPLSEVTRRRLRSGESYLAEGDQIAVKVLEWDPEKRKLKVSHKVLEPDPWERVEDRYGPDQRVKGRVVKIENFGAFVEIEPGLEGLLPASEISWKKGLKPKDILQEGDLIEAIITELNPQERKLILSLRRLEENPWETVAKELRVGDIVEGPIKTVTDFGLFVEIREGVDGFIHISQVSWDRVEDLKSLFKVGDLIKAKVIEFNPETKRLALSIRELKPNPWIEFSQRHKVGEEIEGEIKKEVPGKGYLLRIEEGITGFLPMRELAETRKSKALREGERVKGIIITLDPERKRLWVSEKAYILKEEKAEVLAYQGKVSQESSKGLSKIKIEL</sequence>
<dbReference type="FunFam" id="2.40.50.140:FF:000103">
    <property type="entry name" value="protein RRP5 homolog"/>
    <property type="match status" value="1"/>
</dbReference>
<dbReference type="CDD" id="cd04465">
    <property type="entry name" value="S1_RPS1_repeat_ec2_hs2"/>
    <property type="match status" value="1"/>
</dbReference>